<organism evidence="1 2">
    <name type="scientific">Bacillus cereus</name>
    <dbReference type="NCBI Taxonomy" id="1396"/>
    <lineage>
        <taxon>Bacteria</taxon>
        <taxon>Bacillati</taxon>
        <taxon>Bacillota</taxon>
        <taxon>Bacilli</taxon>
        <taxon>Bacillales</taxon>
        <taxon>Bacillaceae</taxon>
        <taxon>Bacillus</taxon>
        <taxon>Bacillus cereus group</taxon>
    </lineage>
</organism>
<gene>
    <name evidence="1" type="ORF">B4088_5357</name>
</gene>
<proteinExistence type="predicted"/>
<dbReference type="EMBL" id="LJKE01000104">
    <property type="protein sequence ID" value="KZD55612.1"/>
    <property type="molecule type" value="Genomic_DNA"/>
</dbReference>
<accession>A0A164LAS3</accession>
<dbReference type="InterPro" id="IPR027434">
    <property type="entry name" value="Homing_endonucl"/>
</dbReference>
<dbReference type="Proteomes" id="UP000076482">
    <property type="component" value="Unassembled WGS sequence"/>
</dbReference>
<evidence type="ECO:0000313" key="1">
    <source>
        <dbReference type="EMBL" id="KZD55612.1"/>
    </source>
</evidence>
<reference evidence="1 2" key="1">
    <citation type="submission" date="2015-09" db="EMBL/GenBank/DDBJ databases">
        <title>Bacillus cereus food isolates.</title>
        <authorList>
            <person name="Boekhorst J."/>
        </authorList>
    </citation>
    <scope>NUCLEOTIDE SEQUENCE [LARGE SCALE GENOMIC DNA]</scope>
    <source>
        <strain evidence="1 2">B4088</strain>
    </source>
</reference>
<dbReference type="RefSeq" id="WP_063262875.1">
    <property type="nucleotide sequence ID" value="NZ_LJKE01000104.1"/>
</dbReference>
<evidence type="ECO:0000313" key="2">
    <source>
        <dbReference type="Proteomes" id="UP000076482"/>
    </source>
</evidence>
<sequence length="338" mass="39461">MGKGMKYEHFKGEWKELYESKKSFSQIAKLYKVDAKTVNRTLAGLVEIRPKSEWTKYADEWYDLHVNKNMTKTEIAKEYKCSIHVVSRALEKKGIKRKRVASKRLYDHLAPEFAEMYKAGSSLAEIGEAHNVHAQTVLEYLNADDVEIRELSEARREYDINEHYFDAIDNEEKAYLLGLLFATGSALELHNAYCFQVTIHTNKKHIILPLILLLRGKDEGGYVDTDSIIRYRFSSRHLYETLRSYGMNIKSRMKLPNLDSNLYRAFYAGYMKDKSYITKPNNQLYITGSKSFLTSTRELFSQVVPENNIKIHTVSENEHHIAISDNECIQRIQEWIQY</sequence>
<name>A0A164LAS3_BACCE</name>
<comment type="caution">
    <text evidence="1">The sequence shown here is derived from an EMBL/GenBank/DDBJ whole genome shotgun (WGS) entry which is preliminary data.</text>
</comment>
<dbReference type="PATRIC" id="fig|1396.535.peg.5916"/>
<dbReference type="Gene3D" id="3.10.28.10">
    <property type="entry name" value="Homing endonucleases"/>
    <property type="match status" value="1"/>
</dbReference>
<dbReference type="AlphaFoldDB" id="A0A164LAS3"/>
<protein>
    <submittedName>
        <fullName evidence="1">Uncharacterized protein</fullName>
    </submittedName>
</protein>